<dbReference type="PANTHER" id="PTHR16537:SF1">
    <property type="entry name" value="PROTEIN ZNRD2"/>
    <property type="match status" value="1"/>
</dbReference>
<dbReference type="OrthoDB" id="28939at2759"/>
<dbReference type="EMBL" id="MPUH01000713">
    <property type="protein sequence ID" value="OMJ75051.1"/>
    <property type="molecule type" value="Genomic_DNA"/>
</dbReference>
<dbReference type="InterPro" id="IPR051888">
    <property type="entry name" value="UPF0148_domain"/>
</dbReference>
<dbReference type="AlphaFoldDB" id="A0A1R2BE51"/>
<protein>
    <submittedName>
        <fullName evidence="1">Uncharacterized protein</fullName>
    </submittedName>
</protein>
<evidence type="ECO:0000313" key="1">
    <source>
        <dbReference type="EMBL" id="OMJ75051.1"/>
    </source>
</evidence>
<keyword evidence="2" id="KW-1185">Reference proteome</keyword>
<evidence type="ECO:0000313" key="2">
    <source>
        <dbReference type="Proteomes" id="UP000187209"/>
    </source>
</evidence>
<accession>A0A1R2BE51</accession>
<dbReference type="Proteomes" id="UP000187209">
    <property type="component" value="Unassembled WGS sequence"/>
</dbReference>
<name>A0A1R2BE51_9CILI</name>
<dbReference type="PANTHER" id="PTHR16537">
    <property type="entry name" value="SJOEGREN SYNDROME/SCLERODERMA AUTOANTIGEN 1"/>
    <property type="match status" value="1"/>
</dbReference>
<dbReference type="InterPro" id="IPR009563">
    <property type="entry name" value="SSSCA1"/>
</dbReference>
<comment type="caution">
    <text evidence="1">The sequence shown here is derived from an EMBL/GenBank/DDBJ whole genome shotgun (WGS) entry which is preliminary data.</text>
</comment>
<reference evidence="1 2" key="1">
    <citation type="submission" date="2016-11" db="EMBL/GenBank/DDBJ databases">
        <title>The macronuclear genome of Stentor coeruleus: a giant cell with tiny introns.</title>
        <authorList>
            <person name="Slabodnick M."/>
            <person name="Ruby J.G."/>
            <person name="Reiff S.B."/>
            <person name="Swart E.C."/>
            <person name="Gosai S."/>
            <person name="Prabakaran S."/>
            <person name="Witkowska E."/>
            <person name="Larue G.E."/>
            <person name="Fisher S."/>
            <person name="Freeman R.M."/>
            <person name="Gunawardena J."/>
            <person name="Chu W."/>
            <person name="Stover N.A."/>
            <person name="Gregory B.D."/>
            <person name="Nowacki M."/>
            <person name="Derisi J."/>
            <person name="Roy S.W."/>
            <person name="Marshall W.F."/>
            <person name="Sood P."/>
        </authorList>
    </citation>
    <scope>NUCLEOTIDE SEQUENCE [LARGE SCALE GENOMIC DNA]</scope>
    <source>
        <strain evidence="1">WM001</strain>
    </source>
</reference>
<organism evidence="1 2">
    <name type="scientific">Stentor coeruleus</name>
    <dbReference type="NCBI Taxonomy" id="5963"/>
    <lineage>
        <taxon>Eukaryota</taxon>
        <taxon>Sar</taxon>
        <taxon>Alveolata</taxon>
        <taxon>Ciliophora</taxon>
        <taxon>Postciliodesmatophora</taxon>
        <taxon>Heterotrichea</taxon>
        <taxon>Heterotrichida</taxon>
        <taxon>Stentoridae</taxon>
        <taxon>Stentor</taxon>
    </lineage>
</organism>
<gene>
    <name evidence="1" type="ORF">SteCoe_25896</name>
</gene>
<dbReference type="Pfam" id="PF06677">
    <property type="entry name" value="Auto_anti-p27"/>
    <property type="match status" value="1"/>
</dbReference>
<proteinExistence type="predicted"/>
<sequence>MSSDDTASRLSGKLLQGWCMLDKSCEKCFTPIMRDKEKKEYCCGCQEFLNQKPIEKKPEPKLVVEEVPPQIRIAPSNAAFKIEKCIEKYADELMAIESIDDAFRTVELIEKLSNIRKNLA</sequence>